<evidence type="ECO:0000313" key="3">
    <source>
        <dbReference type="Proteomes" id="UP001600064"/>
    </source>
</evidence>
<feature type="compositionally biased region" description="Low complexity" evidence="1">
    <location>
        <begin position="130"/>
        <end position="171"/>
    </location>
</feature>
<organism evidence="2 3">
    <name type="scientific">Remersonia thermophila</name>
    <dbReference type="NCBI Taxonomy" id="72144"/>
    <lineage>
        <taxon>Eukaryota</taxon>
        <taxon>Fungi</taxon>
        <taxon>Dikarya</taxon>
        <taxon>Ascomycota</taxon>
        <taxon>Pezizomycotina</taxon>
        <taxon>Sordariomycetes</taxon>
        <taxon>Sordariomycetidae</taxon>
        <taxon>Sordariales</taxon>
        <taxon>Sordariales incertae sedis</taxon>
        <taxon>Remersonia</taxon>
    </lineage>
</organism>
<evidence type="ECO:0000313" key="2">
    <source>
        <dbReference type="EMBL" id="KAL2271249.1"/>
    </source>
</evidence>
<accession>A0ABR4DMC4</accession>
<feature type="region of interest" description="Disordered" evidence="1">
    <location>
        <begin position="1"/>
        <end position="172"/>
    </location>
</feature>
<feature type="compositionally biased region" description="Low complexity" evidence="1">
    <location>
        <begin position="42"/>
        <end position="77"/>
    </location>
</feature>
<comment type="caution">
    <text evidence="2">The sequence shown here is derived from an EMBL/GenBank/DDBJ whole genome shotgun (WGS) entry which is preliminary data.</text>
</comment>
<dbReference type="PANTHER" id="PTHR28527:SF1">
    <property type="entry name" value="SWI5-DEPENDENT RECOMBINATION DNA REPAIR PROTEIN 1"/>
    <property type="match status" value="1"/>
</dbReference>
<protein>
    <recommendedName>
        <fullName evidence="4">Swi5-dependent recombination DNA repair protein 1</fullName>
    </recommendedName>
</protein>
<dbReference type="EMBL" id="JAZGUE010000001">
    <property type="protein sequence ID" value="KAL2271249.1"/>
    <property type="molecule type" value="Genomic_DNA"/>
</dbReference>
<sequence length="339" mass="37046">MSFQTPGGPAAKRRRIEAANITLRKPFRSPLIHRPPAGSGSQDQQQQQQQQQPTTDADRTSSTASATPHTPATPASSRNVHPGEEEAAIARTSLSRGGSTSASAPSPLASRAEKDRHSKHPPLPRVANFASRPSPRSLPPSSLAAATSGSARADNRSSGGSSSSNNNNNSACTDADALLRQIQASQRHLALQVRAAQQRLELVQQARRIEEASRANKADAGLRERIAKWKAASRLAAEELFELVRERAEGMGGARAWRENERRKARSGGFWADEDGQERGGERDEDGEERDEEEDDEEETKREEEEEEGEEFTMAMMLKSLNIDPDVLGWDAGEGKWRD</sequence>
<dbReference type="Proteomes" id="UP001600064">
    <property type="component" value="Unassembled WGS sequence"/>
</dbReference>
<proteinExistence type="predicted"/>
<evidence type="ECO:0008006" key="4">
    <source>
        <dbReference type="Google" id="ProtNLM"/>
    </source>
</evidence>
<dbReference type="GeneID" id="98127529"/>
<dbReference type="PANTHER" id="PTHR28527">
    <property type="entry name" value="MATING-TYPE SWITCHING PROTEIN SWI2-RELATED"/>
    <property type="match status" value="1"/>
</dbReference>
<evidence type="ECO:0000256" key="1">
    <source>
        <dbReference type="SAM" id="MobiDB-lite"/>
    </source>
</evidence>
<reference evidence="2 3" key="1">
    <citation type="journal article" date="2024" name="Commun. Biol.">
        <title>Comparative genomic analysis of thermophilic fungi reveals convergent evolutionary adaptations and gene losses.</title>
        <authorList>
            <person name="Steindorff A.S."/>
            <person name="Aguilar-Pontes M.V."/>
            <person name="Robinson A.J."/>
            <person name="Andreopoulos B."/>
            <person name="LaButti K."/>
            <person name="Kuo A."/>
            <person name="Mondo S."/>
            <person name="Riley R."/>
            <person name="Otillar R."/>
            <person name="Haridas S."/>
            <person name="Lipzen A."/>
            <person name="Grimwood J."/>
            <person name="Schmutz J."/>
            <person name="Clum A."/>
            <person name="Reid I.D."/>
            <person name="Moisan M.C."/>
            <person name="Butler G."/>
            <person name="Nguyen T.T.M."/>
            <person name="Dewar K."/>
            <person name="Conant G."/>
            <person name="Drula E."/>
            <person name="Henrissat B."/>
            <person name="Hansel C."/>
            <person name="Singer S."/>
            <person name="Hutchinson M.I."/>
            <person name="de Vries R.P."/>
            <person name="Natvig D.O."/>
            <person name="Powell A.J."/>
            <person name="Tsang A."/>
            <person name="Grigoriev I.V."/>
        </authorList>
    </citation>
    <scope>NUCLEOTIDE SEQUENCE [LARGE SCALE GENOMIC DNA]</scope>
    <source>
        <strain evidence="2 3">ATCC 22073</strain>
    </source>
</reference>
<feature type="region of interest" description="Disordered" evidence="1">
    <location>
        <begin position="320"/>
        <end position="339"/>
    </location>
</feature>
<keyword evidence="3" id="KW-1185">Reference proteome</keyword>
<name>A0ABR4DMC4_9PEZI</name>
<gene>
    <name evidence="2" type="ORF">VTJ83DRAFT_620</name>
</gene>
<dbReference type="RefSeq" id="XP_070869973.1">
    <property type="nucleotide sequence ID" value="XM_071012885.1"/>
</dbReference>
<dbReference type="Gene3D" id="6.10.140.1020">
    <property type="match status" value="1"/>
</dbReference>
<feature type="region of interest" description="Disordered" evidence="1">
    <location>
        <begin position="250"/>
        <end position="312"/>
    </location>
</feature>
<feature type="compositionally biased region" description="Acidic residues" evidence="1">
    <location>
        <begin position="283"/>
        <end position="311"/>
    </location>
</feature>
<feature type="compositionally biased region" description="Low complexity" evidence="1">
    <location>
        <begin position="95"/>
        <end position="110"/>
    </location>
</feature>